<dbReference type="PANTHER" id="PTHR40448:SF1">
    <property type="entry name" value="TWO-COMPONENT SENSOR HISTIDINE KINASE"/>
    <property type="match status" value="1"/>
</dbReference>
<feature type="transmembrane region" description="Helical" evidence="1">
    <location>
        <begin position="36"/>
        <end position="55"/>
    </location>
</feature>
<feature type="transmembrane region" description="Helical" evidence="1">
    <location>
        <begin position="194"/>
        <end position="214"/>
    </location>
</feature>
<feature type="transmembrane region" description="Helical" evidence="1">
    <location>
        <begin position="111"/>
        <end position="135"/>
    </location>
</feature>
<accession>A0ABQ5N329</accession>
<sequence>MEITYLNIINATVFACSINITLMLGLLLVRDIKSNHITTLNYIVLSIGFCYYLLLNDNNKYVILIYILILPIIKILLDISYYHTFIGVLLSIIFKYMLQIIIEQIFLCFSIYINCIYVSLIITVVCILITLPLYYKKLSLFPKDWLLYSIMEKKQTKKEYFHIFLIFFVLIAMVLWLIYINYNMTTFSLLSQKYITLFSIVFFIIFIIFIRMIAFYDMKNVEALIDKEYQKELLALTDIIRSQRHDFNFHLQAISGMLRNEKYKDCSEYINVMVKEAQSFNEILSLQNPAVGALLNTFREIAARKGIQLQIVIYYNLDKLRCTVYETNKILGNLIQNAIDEVEQHLDDSAWIEVMILKRSGNSVFRVSNKIYENNKALKDIFNSGYSTKKSHEGIGLSTVKKIVEKYNGVVYTEIEGDIIHFIAQIPNGL</sequence>
<protein>
    <recommendedName>
        <fullName evidence="6">GHKL domain-containing protein</fullName>
    </recommendedName>
</protein>
<dbReference type="SUPFAM" id="SSF55874">
    <property type="entry name" value="ATPase domain of HSP90 chaperone/DNA topoisomerase II/histidine kinase"/>
    <property type="match status" value="1"/>
</dbReference>
<name>A0ABQ5N329_9CLOT</name>
<evidence type="ECO:0000256" key="1">
    <source>
        <dbReference type="SAM" id="Phobius"/>
    </source>
</evidence>
<dbReference type="InterPro" id="IPR036890">
    <property type="entry name" value="HATPase_C_sf"/>
</dbReference>
<evidence type="ECO:0000313" key="4">
    <source>
        <dbReference type="EMBL" id="GLC29455.1"/>
    </source>
</evidence>
<dbReference type="InterPro" id="IPR032834">
    <property type="entry name" value="NatK-like_C"/>
</dbReference>
<evidence type="ECO:0000259" key="2">
    <source>
        <dbReference type="Pfam" id="PF14501"/>
    </source>
</evidence>
<feature type="domain" description="SpoOB alpha-helical" evidence="3">
    <location>
        <begin position="227"/>
        <end position="285"/>
    </location>
</feature>
<evidence type="ECO:0008006" key="6">
    <source>
        <dbReference type="Google" id="ProtNLM"/>
    </source>
</evidence>
<dbReference type="EMBL" id="BRXR01000001">
    <property type="protein sequence ID" value="GLC29455.1"/>
    <property type="molecule type" value="Genomic_DNA"/>
</dbReference>
<feature type="transmembrane region" description="Helical" evidence="1">
    <location>
        <begin position="160"/>
        <end position="182"/>
    </location>
</feature>
<feature type="transmembrane region" description="Helical" evidence="1">
    <location>
        <begin position="6"/>
        <end position="29"/>
    </location>
</feature>
<evidence type="ECO:0000259" key="3">
    <source>
        <dbReference type="Pfam" id="PF14689"/>
    </source>
</evidence>
<organism evidence="4 5">
    <name type="scientific">Clostridium omnivorum</name>
    <dbReference type="NCBI Taxonomy" id="1604902"/>
    <lineage>
        <taxon>Bacteria</taxon>
        <taxon>Bacillati</taxon>
        <taxon>Bacillota</taxon>
        <taxon>Clostridia</taxon>
        <taxon>Eubacteriales</taxon>
        <taxon>Clostridiaceae</taxon>
        <taxon>Clostridium</taxon>
    </lineage>
</organism>
<feature type="domain" description="Sensor histidine kinase NatK-like C-terminal" evidence="2">
    <location>
        <begin position="328"/>
        <end position="419"/>
    </location>
</feature>
<proteinExistence type="predicted"/>
<evidence type="ECO:0000313" key="5">
    <source>
        <dbReference type="Proteomes" id="UP001208567"/>
    </source>
</evidence>
<keyword evidence="1" id="KW-0812">Transmembrane</keyword>
<gene>
    <name evidence="4" type="ORF">bsdE14_08650</name>
</gene>
<reference evidence="4 5" key="1">
    <citation type="journal article" date="2024" name="Int. J. Syst. Evol. Microbiol.">
        <title>Clostridium omnivorum sp. nov., isolated from anoxic soil under the treatment of reductive soil disinfestation.</title>
        <authorList>
            <person name="Ueki A."/>
            <person name="Tonouchi A."/>
            <person name="Kaku N."/>
            <person name="Honma S."/>
            <person name="Ueki K."/>
        </authorList>
    </citation>
    <scope>NUCLEOTIDE SEQUENCE [LARGE SCALE GENOMIC DNA]</scope>
    <source>
        <strain evidence="4 5">E14</strain>
    </source>
</reference>
<dbReference type="Gene3D" id="3.30.565.10">
    <property type="entry name" value="Histidine kinase-like ATPase, C-terminal domain"/>
    <property type="match status" value="1"/>
</dbReference>
<keyword evidence="5" id="KW-1185">Reference proteome</keyword>
<dbReference type="Gene3D" id="1.10.287.130">
    <property type="match status" value="1"/>
</dbReference>
<dbReference type="Pfam" id="PF14689">
    <property type="entry name" value="SPOB_a"/>
    <property type="match status" value="1"/>
</dbReference>
<keyword evidence="1" id="KW-0472">Membrane</keyword>
<feature type="transmembrane region" description="Helical" evidence="1">
    <location>
        <begin position="61"/>
        <end position="77"/>
    </location>
</feature>
<keyword evidence="1" id="KW-1133">Transmembrane helix</keyword>
<dbReference type="Pfam" id="PF14501">
    <property type="entry name" value="HATPase_c_5"/>
    <property type="match status" value="1"/>
</dbReference>
<comment type="caution">
    <text evidence="4">The sequence shown here is derived from an EMBL/GenBank/DDBJ whole genome shotgun (WGS) entry which is preliminary data.</text>
</comment>
<feature type="transmembrane region" description="Helical" evidence="1">
    <location>
        <begin position="84"/>
        <end position="105"/>
    </location>
</feature>
<dbReference type="Proteomes" id="UP001208567">
    <property type="component" value="Unassembled WGS sequence"/>
</dbReference>
<dbReference type="PANTHER" id="PTHR40448">
    <property type="entry name" value="TWO-COMPONENT SENSOR HISTIDINE KINASE"/>
    <property type="match status" value="1"/>
</dbReference>
<dbReference type="InterPro" id="IPR039506">
    <property type="entry name" value="SPOB_a"/>
</dbReference>